<accession>E3QUX4</accession>
<dbReference type="GeneID" id="24415171"/>
<feature type="compositionally biased region" description="Polar residues" evidence="1">
    <location>
        <begin position="42"/>
        <end position="61"/>
    </location>
</feature>
<feature type="compositionally biased region" description="Basic and acidic residues" evidence="1">
    <location>
        <begin position="1"/>
        <end position="10"/>
    </location>
</feature>
<protein>
    <submittedName>
        <fullName evidence="2">Uncharacterized protein</fullName>
    </submittedName>
</protein>
<dbReference type="Proteomes" id="UP000008782">
    <property type="component" value="Unassembled WGS sequence"/>
</dbReference>
<feature type="region of interest" description="Disordered" evidence="1">
    <location>
        <begin position="1"/>
        <end position="116"/>
    </location>
</feature>
<feature type="compositionally biased region" description="Polar residues" evidence="1">
    <location>
        <begin position="16"/>
        <end position="25"/>
    </location>
</feature>
<proteinExistence type="predicted"/>
<dbReference type="RefSeq" id="XP_008098682.1">
    <property type="nucleotide sequence ID" value="XM_008100491.1"/>
</dbReference>
<feature type="compositionally biased region" description="Low complexity" evidence="1">
    <location>
        <begin position="102"/>
        <end position="114"/>
    </location>
</feature>
<dbReference type="VEuPathDB" id="FungiDB:GLRG_09806"/>
<dbReference type="HOGENOM" id="CLU_605514_0_0_1"/>
<sequence length="452" mass="49549">MNTSPEEPKPARTAAMESTPSSSSHAAVDAQASGKRKRSPVEPTTTRSAPSSSNQAAVDTQASRKRKPLPVEPTTARSAPSSSNQAAVDAQASIERQPIPVEPTTTVSASPSSTQAGVDVQTPAGCKYAVNGHCAIRSLTYYLGVLSSEEVHTEDRMYHANIFCDAVTTGPRFVCTFQVCCGNISLLSFAVERRFPMEVLEFLLTNTRFRQEDGCRIIDFVEHIGSLIVCLMYGYSGRCFNNSLLDDAKRSLRLLLRAGTQNAFARRIWHNNGQYRTWILSVLHAASVYVSPIPSEPGQPYITRVVPILALLHLVECFMEMFPDEDASFWSVVLQELWMHSRITRGTLRRVADMTLRLLDLGASTTFALPDRAKGGSFLACLENGLEAVEDVNPYVDDIEATIGGTKIMEFGGPGQAIDIIRNRMYGKRIESIERLKKKILGDGSLSPPSVD</sequence>
<evidence type="ECO:0000256" key="1">
    <source>
        <dbReference type="SAM" id="MobiDB-lite"/>
    </source>
</evidence>
<dbReference type="EMBL" id="GG697382">
    <property type="protein sequence ID" value="EFQ34662.1"/>
    <property type="molecule type" value="Genomic_DNA"/>
</dbReference>
<gene>
    <name evidence="2" type="ORF">GLRG_09806</name>
</gene>
<name>E3QUX4_COLGM</name>
<feature type="compositionally biased region" description="Polar residues" evidence="1">
    <location>
        <begin position="75"/>
        <end position="86"/>
    </location>
</feature>
<evidence type="ECO:0000313" key="2">
    <source>
        <dbReference type="EMBL" id="EFQ34662.1"/>
    </source>
</evidence>
<keyword evidence="3" id="KW-1185">Reference proteome</keyword>
<evidence type="ECO:0000313" key="3">
    <source>
        <dbReference type="Proteomes" id="UP000008782"/>
    </source>
</evidence>
<reference evidence="3" key="1">
    <citation type="journal article" date="2012" name="Nat. Genet.">
        <title>Lifestyle transitions in plant pathogenic Colletotrichum fungi deciphered by genome and transcriptome analyses.</title>
        <authorList>
            <person name="O'Connell R.J."/>
            <person name="Thon M.R."/>
            <person name="Hacquard S."/>
            <person name="Amyotte S.G."/>
            <person name="Kleemann J."/>
            <person name="Torres M.F."/>
            <person name="Damm U."/>
            <person name="Buiate E.A."/>
            <person name="Epstein L."/>
            <person name="Alkan N."/>
            <person name="Altmueller J."/>
            <person name="Alvarado-Balderrama L."/>
            <person name="Bauser C.A."/>
            <person name="Becker C."/>
            <person name="Birren B.W."/>
            <person name="Chen Z."/>
            <person name="Choi J."/>
            <person name="Crouch J.A."/>
            <person name="Duvick J.P."/>
            <person name="Farman M.A."/>
            <person name="Gan P."/>
            <person name="Heiman D."/>
            <person name="Henrissat B."/>
            <person name="Howard R.J."/>
            <person name="Kabbage M."/>
            <person name="Koch C."/>
            <person name="Kracher B."/>
            <person name="Kubo Y."/>
            <person name="Law A.D."/>
            <person name="Lebrun M.-H."/>
            <person name="Lee Y.-H."/>
            <person name="Miyara I."/>
            <person name="Moore N."/>
            <person name="Neumann U."/>
            <person name="Nordstroem K."/>
            <person name="Panaccione D.G."/>
            <person name="Panstruga R."/>
            <person name="Place M."/>
            <person name="Proctor R.H."/>
            <person name="Prusky D."/>
            <person name="Rech G."/>
            <person name="Reinhardt R."/>
            <person name="Rollins J.A."/>
            <person name="Rounsley S."/>
            <person name="Schardl C.L."/>
            <person name="Schwartz D.C."/>
            <person name="Shenoy N."/>
            <person name="Shirasu K."/>
            <person name="Sikhakolli U.R."/>
            <person name="Stueber K."/>
            <person name="Sukno S.A."/>
            <person name="Sweigard J.A."/>
            <person name="Takano Y."/>
            <person name="Takahara H."/>
            <person name="Trail F."/>
            <person name="van der Does H.C."/>
            <person name="Voll L.M."/>
            <person name="Will I."/>
            <person name="Young S."/>
            <person name="Zeng Q."/>
            <person name="Zhang J."/>
            <person name="Zhou S."/>
            <person name="Dickman M.B."/>
            <person name="Schulze-Lefert P."/>
            <person name="Ver Loren van Themaat E."/>
            <person name="Ma L.-J."/>
            <person name="Vaillancourt L.J."/>
        </authorList>
    </citation>
    <scope>NUCLEOTIDE SEQUENCE [LARGE SCALE GENOMIC DNA]</scope>
    <source>
        <strain evidence="3">M1.001 / M2 / FGSC 10212</strain>
    </source>
</reference>
<dbReference type="OrthoDB" id="4833950at2759"/>
<dbReference type="AlphaFoldDB" id="E3QUX4"/>
<dbReference type="eggNOG" id="ENOG502T4AE">
    <property type="taxonomic scope" value="Eukaryota"/>
</dbReference>
<organism evidence="3">
    <name type="scientific">Colletotrichum graminicola (strain M1.001 / M2 / FGSC 10212)</name>
    <name type="common">Maize anthracnose fungus</name>
    <name type="synonym">Glomerella graminicola</name>
    <dbReference type="NCBI Taxonomy" id="645133"/>
    <lineage>
        <taxon>Eukaryota</taxon>
        <taxon>Fungi</taxon>
        <taxon>Dikarya</taxon>
        <taxon>Ascomycota</taxon>
        <taxon>Pezizomycotina</taxon>
        <taxon>Sordariomycetes</taxon>
        <taxon>Hypocreomycetidae</taxon>
        <taxon>Glomerellales</taxon>
        <taxon>Glomerellaceae</taxon>
        <taxon>Colletotrichum</taxon>
        <taxon>Colletotrichum graminicola species complex</taxon>
    </lineage>
</organism>